<dbReference type="OrthoDB" id="8177523at2759"/>
<evidence type="ECO:0000256" key="1">
    <source>
        <dbReference type="SAM" id="MobiDB-lite"/>
    </source>
</evidence>
<sequence length="308" mass="34525">MVGPRAVTVMFCVAAALTLVAAAVAAAEALESLEPGGVAMELTTNSNNNNNNNIDNSNNNNGSESSHDDRQPMTGLLAAVDQQPPQQQPQPRRFRHEASAVRVLYQTGSSEEELPVCEKWAVCSKVDMYQWPWVERQCRCPPGVPPCSQMLSPADGHTITDKTRQFKLCEPIKMLPKCRYFRDMAWTLRSEGNGTLQTVHCHCPKGSVAYLLKRQAYQTESKQIGYQYSFACSPQSRLRCQRKEPCRLFTVRKRQEMVDEVNTNTLCQCPAEHTCPSHHTDAGVIQSKNYSEENIRTYSGYCMQPSVN</sequence>
<evidence type="ECO:0000313" key="3">
    <source>
        <dbReference type="EMBL" id="MBW17603.1"/>
    </source>
</evidence>
<protein>
    <submittedName>
        <fullName evidence="3">Protein giant-lens</fullName>
    </submittedName>
</protein>
<feature type="region of interest" description="Disordered" evidence="1">
    <location>
        <begin position="41"/>
        <end position="71"/>
    </location>
</feature>
<gene>
    <name evidence="3" type="primary">aos</name>
</gene>
<reference evidence="3" key="1">
    <citation type="submission" date="2017-10" db="EMBL/GenBank/DDBJ databases">
        <title>Transcriptome Assembly of Sugarcane Aphid Adults.</title>
        <authorList>
            <person name="Scully E.D."/>
            <person name="Palmer N.A."/>
            <person name="Geib S.M."/>
            <person name="Sarath G."/>
            <person name="Sattler S.E."/>
        </authorList>
    </citation>
    <scope>NUCLEOTIDE SEQUENCE</scope>
    <source>
        <tissue evidence="3">Whole body</tissue>
    </source>
</reference>
<accession>A0A2H8TTM0</accession>
<dbReference type="InterPro" id="IPR021633">
    <property type="entry name" value="Argos"/>
</dbReference>
<evidence type="ECO:0000256" key="2">
    <source>
        <dbReference type="SAM" id="SignalP"/>
    </source>
</evidence>
<dbReference type="EMBL" id="GFXV01005798">
    <property type="protein sequence ID" value="MBW17603.1"/>
    <property type="molecule type" value="Transcribed_RNA"/>
</dbReference>
<dbReference type="Gene3D" id="2.20.20.160">
    <property type="match status" value="2"/>
</dbReference>
<feature type="signal peptide" evidence="2">
    <location>
        <begin position="1"/>
        <end position="22"/>
    </location>
</feature>
<name>A0A2H8TTM0_9HEMI</name>
<dbReference type="AlphaFoldDB" id="A0A2H8TTM0"/>
<feature type="chain" id="PRO_5014155363" evidence="2">
    <location>
        <begin position="23"/>
        <end position="308"/>
    </location>
</feature>
<feature type="compositionally biased region" description="Low complexity" evidence="1">
    <location>
        <begin position="45"/>
        <end position="64"/>
    </location>
</feature>
<dbReference type="Gene3D" id="2.20.20.150">
    <property type="match status" value="1"/>
</dbReference>
<keyword evidence="2" id="KW-0732">Signal</keyword>
<proteinExistence type="predicted"/>
<dbReference type="Pfam" id="PF11581">
    <property type="entry name" value="Argos"/>
    <property type="match status" value="1"/>
</dbReference>
<organism evidence="3">
    <name type="scientific">Melanaphis sacchari</name>
    <dbReference type="NCBI Taxonomy" id="742174"/>
    <lineage>
        <taxon>Eukaryota</taxon>
        <taxon>Metazoa</taxon>
        <taxon>Ecdysozoa</taxon>
        <taxon>Arthropoda</taxon>
        <taxon>Hexapoda</taxon>
        <taxon>Insecta</taxon>
        <taxon>Pterygota</taxon>
        <taxon>Neoptera</taxon>
        <taxon>Paraneoptera</taxon>
        <taxon>Hemiptera</taxon>
        <taxon>Sternorrhyncha</taxon>
        <taxon>Aphidomorpha</taxon>
        <taxon>Aphidoidea</taxon>
        <taxon>Aphididae</taxon>
        <taxon>Aphidini</taxon>
        <taxon>Melanaphis</taxon>
    </lineage>
</organism>